<proteinExistence type="predicted"/>
<gene>
    <name evidence="1" type="ORF">S01H4_29507</name>
</gene>
<comment type="caution">
    <text evidence="1">The sequence shown here is derived from an EMBL/GenBank/DDBJ whole genome shotgun (WGS) entry which is preliminary data.</text>
</comment>
<dbReference type="AlphaFoldDB" id="X1C8S7"/>
<protein>
    <submittedName>
        <fullName evidence="1">Uncharacterized protein</fullName>
    </submittedName>
</protein>
<name>X1C8S7_9ZZZZ</name>
<evidence type="ECO:0000313" key="1">
    <source>
        <dbReference type="EMBL" id="GAG80806.1"/>
    </source>
</evidence>
<reference evidence="1" key="1">
    <citation type="journal article" date="2014" name="Front. Microbiol.">
        <title>High frequency of phylogenetically diverse reductive dehalogenase-homologous genes in deep subseafloor sedimentary metagenomes.</title>
        <authorList>
            <person name="Kawai M."/>
            <person name="Futagami T."/>
            <person name="Toyoda A."/>
            <person name="Takaki Y."/>
            <person name="Nishi S."/>
            <person name="Hori S."/>
            <person name="Arai W."/>
            <person name="Tsubouchi T."/>
            <person name="Morono Y."/>
            <person name="Uchiyama I."/>
            <person name="Ito T."/>
            <person name="Fujiyama A."/>
            <person name="Inagaki F."/>
            <person name="Takami H."/>
        </authorList>
    </citation>
    <scope>NUCLEOTIDE SEQUENCE</scope>
    <source>
        <strain evidence="1">Expedition CK06-06</strain>
    </source>
</reference>
<accession>X1C8S7</accession>
<organism evidence="1">
    <name type="scientific">marine sediment metagenome</name>
    <dbReference type="NCBI Taxonomy" id="412755"/>
    <lineage>
        <taxon>unclassified sequences</taxon>
        <taxon>metagenomes</taxon>
        <taxon>ecological metagenomes</taxon>
    </lineage>
</organism>
<feature type="non-terminal residue" evidence="1">
    <location>
        <position position="1"/>
    </location>
</feature>
<dbReference type="EMBL" id="BART01015154">
    <property type="protein sequence ID" value="GAG80806.1"/>
    <property type="molecule type" value="Genomic_DNA"/>
</dbReference>
<sequence length="32" mass="3691">RPEFALHASILLGFKFKILKKVFIMVVQTDLS</sequence>